<sequence>MDPGRHTILLESQECPRNADVQEYRGMLYHAVYCGLELKQHPENISRNILTVTLSPTFLPGQKEVDPKRSFTVVSVEVELIAEIPDLQVRATAEQLFARIPELQRRNPTILGFGLIYIVIPVANQENIKHMVPWGPVDKAEIGPLGRLPVNPNWKNDMITCVRNGTPLGLLLKGK</sequence>
<reference evidence="1 2" key="1">
    <citation type="submission" date="2019-01" db="EMBL/GenBank/DDBJ databases">
        <title>Draft genome sequence of Psathyrella aberdarensis IHI B618.</title>
        <authorList>
            <person name="Buettner E."/>
            <person name="Kellner H."/>
        </authorList>
    </citation>
    <scope>NUCLEOTIDE SEQUENCE [LARGE SCALE GENOMIC DNA]</scope>
    <source>
        <strain evidence="1 2">IHI B618</strain>
    </source>
</reference>
<comment type="caution">
    <text evidence="1">The sequence shown here is derived from an EMBL/GenBank/DDBJ whole genome shotgun (WGS) entry which is preliminary data.</text>
</comment>
<name>A0A4Q2DBB5_9AGAR</name>
<evidence type="ECO:0000313" key="1">
    <source>
        <dbReference type="EMBL" id="RXW16649.1"/>
    </source>
</evidence>
<evidence type="ECO:0000313" key="2">
    <source>
        <dbReference type="Proteomes" id="UP000290288"/>
    </source>
</evidence>
<organism evidence="1 2">
    <name type="scientific">Candolleomyces aberdarensis</name>
    <dbReference type="NCBI Taxonomy" id="2316362"/>
    <lineage>
        <taxon>Eukaryota</taxon>
        <taxon>Fungi</taxon>
        <taxon>Dikarya</taxon>
        <taxon>Basidiomycota</taxon>
        <taxon>Agaricomycotina</taxon>
        <taxon>Agaricomycetes</taxon>
        <taxon>Agaricomycetidae</taxon>
        <taxon>Agaricales</taxon>
        <taxon>Agaricineae</taxon>
        <taxon>Psathyrellaceae</taxon>
        <taxon>Candolleomyces</taxon>
    </lineage>
</organism>
<proteinExistence type="predicted"/>
<dbReference type="OrthoDB" id="2894852at2759"/>
<dbReference type="EMBL" id="SDEE01000416">
    <property type="protein sequence ID" value="RXW16649.1"/>
    <property type="molecule type" value="Genomic_DNA"/>
</dbReference>
<dbReference type="AlphaFoldDB" id="A0A4Q2DBB5"/>
<gene>
    <name evidence="1" type="ORF">EST38_g9212</name>
</gene>
<accession>A0A4Q2DBB5</accession>
<dbReference type="Proteomes" id="UP000290288">
    <property type="component" value="Unassembled WGS sequence"/>
</dbReference>
<keyword evidence="2" id="KW-1185">Reference proteome</keyword>
<protein>
    <submittedName>
        <fullName evidence="1">Uncharacterized protein</fullName>
    </submittedName>
</protein>